<dbReference type="InterPro" id="IPR001763">
    <property type="entry name" value="Rhodanese-like_dom"/>
</dbReference>
<evidence type="ECO:0000313" key="3">
    <source>
        <dbReference type="Proteomes" id="UP000037460"/>
    </source>
</evidence>
<feature type="domain" description="Rhodanese" evidence="1">
    <location>
        <begin position="172"/>
        <end position="196"/>
    </location>
</feature>
<dbReference type="OrthoDB" id="204909at2759"/>
<accession>A0A0M0JQJ7</accession>
<dbReference type="Proteomes" id="UP000037460">
    <property type="component" value="Unassembled WGS sequence"/>
</dbReference>
<reference evidence="3" key="1">
    <citation type="journal article" date="2015" name="PLoS Genet.">
        <title>Genome Sequence and Transcriptome Analyses of Chrysochromulina tobin: Metabolic Tools for Enhanced Algal Fitness in the Prominent Order Prymnesiales (Haptophyceae).</title>
        <authorList>
            <person name="Hovde B.T."/>
            <person name="Deodato C.R."/>
            <person name="Hunsperger H.M."/>
            <person name="Ryken S.A."/>
            <person name="Yost W."/>
            <person name="Jha R.K."/>
            <person name="Patterson J."/>
            <person name="Monnat R.J. Jr."/>
            <person name="Barlow S.B."/>
            <person name="Starkenburg S.R."/>
            <person name="Cattolico R.A."/>
        </authorList>
    </citation>
    <scope>NUCLEOTIDE SEQUENCE</scope>
    <source>
        <strain evidence="3">CCMP291</strain>
    </source>
</reference>
<sequence>MLRNIDQCEAIILSRDVVDHAGIARLKAEALEQGALVAFLEPPGRPVEDAAMRDGALCWPLSSSEPTIAEMSALRLRLHVDAPNGFGGSDGFGRRPGGLGREPIAAYCVVLVTTLQQVAAALGAGMRTVALPRDEGGQVAAELEGVADVCLDLVGEESAALALRVADLSTPAGFADVRTVEGGLRAWEADADEAADPEAVPPLLVDEDGEGGLNGAWV</sequence>
<gene>
    <name evidence="2" type="ORF">Ctob_002256</name>
</gene>
<proteinExistence type="predicted"/>
<evidence type="ECO:0000313" key="2">
    <source>
        <dbReference type="EMBL" id="KOO28755.1"/>
    </source>
</evidence>
<dbReference type="PROSITE" id="PS50206">
    <property type="entry name" value="RHODANESE_3"/>
    <property type="match status" value="1"/>
</dbReference>
<dbReference type="AlphaFoldDB" id="A0A0M0JQJ7"/>
<organism evidence="2 3">
    <name type="scientific">Chrysochromulina tobinii</name>
    <dbReference type="NCBI Taxonomy" id="1460289"/>
    <lineage>
        <taxon>Eukaryota</taxon>
        <taxon>Haptista</taxon>
        <taxon>Haptophyta</taxon>
        <taxon>Prymnesiophyceae</taxon>
        <taxon>Prymnesiales</taxon>
        <taxon>Chrysochromulinaceae</taxon>
        <taxon>Chrysochromulina</taxon>
    </lineage>
</organism>
<comment type="caution">
    <text evidence="2">The sequence shown here is derived from an EMBL/GenBank/DDBJ whole genome shotgun (WGS) entry which is preliminary data.</text>
</comment>
<evidence type="ECO:0000259" key="1">
    <source>
        <dbReference type="PROSITE" id="PS50206"/>
    </source>
</evidence>
<protein>
    <recommendedName>
        <fullName evidence="1">Rhodanese domain-containing protein</fullName>
    </recommendedName>
</protein>
<name>A0A0M0JQJ7_9EUKA</name>
<keyword evidence="3" id="KW-1185">Reference proteome</keyword>
<dbReference type="EMBL" id="JWZX01002518">
    <property type="protein sequence ID" value="KOO28755.1"/>
    <property type="molecule type" value="Genomic_DNA"/>
</dbReference>